<keyword evidence="2" id="KW-1185">Reference proteome</keyword>
<evidence type="ECO:0000313" key="1">
    <source>
        <dbReference type="EMBL" id="GMH30327.1"/>
    </source>
</evidence>
<comment type="caution">
    <text evidence="1">The sequence shown here is derived from an EMBL/GenBank/DDBJ whole genome shotgun (WGS) entry which is preliminary data.</text>
</comment>
<name>A0AAD3Y5F7_NEPGR</name>
<evidence type="ECO:0000313" key="2">
    <source>
        <dbReference type="Proteomes" id="UP001279734"/>
    </source>
</evidence>
<accession>A0AAD3Y5F7</accession>
<dbReference type="Proteomes" id="UP001279734">
    <property type="component" value="Unassembled WGS sequence"/>
</dbReference>
<sequence length="72" mass="8144">MDNPPNEPRKVIVEENMRTSPSPLLSLTSFFFTCNTSSQTQHRENSLPIEFEGSIARDPFPSPISPHFLKPT</sequence>
<proteinExistence type="predicted"/>
<dbReference type="AlphaFoldDB" id="A0AAD3Y5F7"/>
<protein>
    <submittedName>
        <fullName evidence="1">Uncharacterized protein</fullName>
    </submittedName>
</protein>
<reference evidence="1" key="1">
    <citation type="submission" date="2023-05" db="EMBL/GenBank/DDBJ databases">
        <title>Nepenthes gracilis genome sequencing.</title>
        <authorList>
            <person name="Fukushima K."/>
        </authorList>
    </citation>
    <scope>NUCLEOTIDE SEQUENCE</scope>
    <source>
        <strain evidence="1">SING2019-196</strain>
    </source>
</reference>
<organism evidence="1 2">
    <name type="scientific">Nepenthes gracilis</name>
    <name type="common">Slender pitcher plant</name>
    <dbReference type="NCBI Taxonomy" id="150966"/>
    <lineage>
        <taxon>Eukaryota</taxon>
        <taxon>Viridiplantae</taxon>
        <taxon>Streptophyta</taxon>
        <taxon>Embryophyta</taxon>
        <taxon>Tracheophyta</taxon>
        <taxon>Spermatophyta</taxon>
        <taxon>Magnoliopsida</taxon>
        <taxon>eudicotyledons</taxon>
        <taxon>Gunneridae</taxon>
        <taxon>Pentapetalae</taxon>
        <taxon>Caryophyllales</taxon>
        <taxon>Nepenthaceae</taxon>
        <taxon>Nepenthes</taxon>
    </lineage>
</organism>
<dbReference type="EMBL" id="BSYO01000038">
    <property type="protein sequence ID" value="GMH30327.1"/>
    <property type="molecule type" value="Genomic_DNA"/>
</dbReference>
<gene>
    <name evidence="1" type="ORF">Nepgr_032170</name>
</gene>